<reference evidence="1 2" key="1">
    <citation type="submission" date="2020-09" db="EMBL/GenBank/DDBJ databases">
        <title>Methylomonas albis sp. nov. and Methylomonas fluvii sp. nov.: Two cold-adapted methanotrophs from the River Elbe and an amended description of Methylovulum psychrotolerans strain Eb1.</title>
        <authorList>
            <person name="Bussmann I.K."/>
            <person name="Klings K.-W."/>
            <person name="Warnstedt J."/>
            <person name="Hoppert M."/>
            <person name="Saborowski A."/>
            <person name="Horn F."/>
            <person name="Liebner S."/>
        </authorList>
    </citation>
    <scope>NUCLEOTIDE SEQUENCE [LARGE SCALE GENOMIC DNA]</scope>
    <source>
        <strain evidence="1 2">EbA</strain>
    </source>
</reference>
<dbReference type="EMBL" id="JACXSS010000001">
    <property type="protein sequence ID" value="MBD9358188.1"/>
    <property type="molecule type" value="Genomic_DNA"/>
</dbReference>
<proteinExistence type="predicted"/>
<dbReference type="Proteomes" id="UP000652176">
    <property type="component" value="Unassembled WGS sequence"/>
</dbReference>
<protein>
    <recommendedName>
        <fullName evidence="3">PD(D/E)XK endonuclease domain-containing protein</fullName>
    </recommendedName>
</protein>
<sequence length="135" mass="15600">MKYIGKYSELLVLTKLLEQDFEAYLAIKVNQDDYDITVILENDRVVRIQVKSTDLNNTGTNNVINGIDKKYDYLILVVVNQVEKTRIFVMTKDEAINIKGSSKGLGVTRQEQKKFLVKDEFLAHEDKWQKLLDTA</sequence>
<evidence type="ECO:0000313" key="1">
    <source>
        <dbReference type="EMBL" id="MBD9358188.1"/>
    </source>
</evidence>
<keyword evidence="2" id="KW-1185">Reference proteome</keyword>
<organism evidence="1 2">
    <name type="scientific">Methylomonas albis</name>
    <dbReference type="NCBI Taxonomy" id="1854563"/>
    <lineage>
        <taxon>Bacteria</taxon>
        <taxon>Pseudomonadati</taxon>
        <taxon>Pseudomonadota</taxon>
        <taxon>Gammaproteobacteria</taxon>
        <taxon>Methylococcales</taxon>
        <taxon>Methylococcaceae</taxon>
        <taxon>Methylomonas</taxon>
    </lineage>
</organism>
<dbReference type="Gene3D" id="3.40.1350.10">
    <property type="match status" value="1"/>
</dbReference>
<gene>
    <name evidence="1" type="ORF">IE877_20310</name>
</gene>
<comment type="caution">
    <text evidence="1">The sequence shown here is derived from an EMBL/GenBank/DDBJ whole genome shotgun (WGS) entry which is preliminary data.</text>
</comment>
<accession>A0ABR9D513</accession>
<evidence type="ECO:0000313" key="2">
    <source>
        <dbReference type="Proteomes" id="UP000652176"/>
    </source>
</evidence>
<name>A0ABR9D513_9GAMM</name>
<dbReference type="RefSeq" id="WP_192376417.1">
    <property type="nucleotide sequence ID" value="NZ_CAJHIV010000001.1"/>
</dbReference>
<dbReference type="InterPro" id="IPR011856">
    <property type="entry name" value="tRNA_endonuc-like_dom_sf"/>
</dbReference>
<evidence type="ECO:0008006" key="3">
    <source>
        <dbReference type="Google" id="ProtNLM"/>
    </source>
</evidence>